<dbReference type="SUPFAM" id="SSF53474">
    <property type="entry name" value="alpha/beta-Hydrolases"/>
    <property type="match status" value="1"/>
</dbReference>
<comment type="caution">
    <text evidence="2">The sequence shown here is derived from an EMBL/GenBank/DDBJ whole genome shotgun (WGS) entry which is preliminary data.</text>
</comment>
<protein>
    <recommendedName>
        <fullName evidence="4">Serine aminopeptidase S33 domain-containing protein</fullName>
    </recommendedName>
</protein>
<name>A0A6G0XWZ8_9STRA</name>
<sequence length="285" mass="31441">MGGVVGSLFMLWVRSGFSSATVAAALTFFPPEPTYIIERDESDTNCKIHHLINENERHKSAAKVIMVRTKQGNEIPCFVFTYPEAKFTLILSHGNATDCGAMYLRYLSLSRELKVNLVGYDYSGYGGASGTPSEANTYADITAVYNYVKENMSSDPAQDIILYGQSVGSGPSIFLASQQPVRGLIVHSGLLSGMRVLTSSRMLACLDIYPNVERIRLVQCPTLIIHGKDDTEIGIHHGHGLYSALPESSRVEPFWVNNRGHNDIGETAECRPEYLRRLVAYVNAL</sequence>
<keyword evidence="1" id="KW-0732">Signal</keyword>
<dbReference type="InterPro" id="IPR029058">
    <property type="entry name" value="AB_hydrolase_fold"/>
</dbReference>
<dbReference type="Proteomes" id="UP000481153">
    <property type="component" value="Unassembled WGS sequence"/>
</dbReference>
<feature type="signal peptide" evidence="1">
    <location>
        <begin position="1"/>
        <end position="25"/>
    </location>
</feature>
<organism evidence="2 3">
    <name type="scientific">Aphanomyces euteiches</name>
    <dbReference type="NCBI Taxonomy" id="100861"/>
    <lineage>
        <taxon>Eukaryota</taxon>
        <taxon>Sar</taxon>
        <taxon>Stramenopiles</taxon>
        <taxon>Oomycota</taxon>
        <taxon>Saprolegniomycetes</taxon>
        <taxon>Saprolegniales</taxon>
        <taxon>Verrucalvaceae</taxon>
        <taxon>Aphanomyces</taxon>
    </lineage>
</organism>
<dbReference type="EMBL" id="VJMJ01000003">
    <property type="protein sequence ID" value="KAF0745060.1"/>
    <property type="molecule type" value="Genomic_DNA"/>
</dbReference>
<accession>A0A6G0XWZ8</accession>
<dbReference type="Gene3D" id="3.40.50.1820">
    <property type="entry name" value="alpha/beta hydrolase"/>
    <property type="match status" value="1"/>
</dbReference>
<evidence type="ECO:0008006" key="4">
    <source>
        <dbReference type="Google" id="ProtNLM"/>
    </source>
</evidence>
<keyword evidence="3" id="KW-1185">Reference proteome</keyword>
<dbReference type="AlphaFoldDB" id="A0A6G0XWZ8"/>
<proteinExistence type="predicted"/>
<evidence type="ECO:0000313" key="3">
    <source>
        <dbReference type="Proteomes" id="UP000481153"/>
    </source>
</evidence>
<reference evidence="2 3" key="1">
    <citation type="submission" date="2019-07" db="EMBL/GenBank/DDBJ databases">
        <title>Genomics analysis of Aphanomyces spp. identifies a new class of oomycete effector associated with host adaptation.</title>
        <authorList>
            <person name="Gaulin E."/>
        </authorList>
    </citation>
    <scope>NUCLEOTIDE SEQUENCE [LARGE SCALE GENOMIC DNA]</scope>
    <source>
        <strain evidence="2 3">ATCC 201684</strain>
    </source>
</reference>
<evidence type="ECO:0000313" key="2">
    <source>
        <dbReference type="EMBL" id="KAF0745060.1"/>
    </source>
</evidence>
<gene>
    <name evidence="2" type="ORF">Ae201684_000635</name>
</gene>
<evidence type="ECO:0000256" key="1">
    <source>
        <dbReference type="SAM" id="SignalP"/>
    </source>
</evidence>
<feature type="chain" id="PRO_5026006623" description="Serine aminopeptidase S33 domain-containing protein" evidence="1">
    <location>
        <begin position="26"/>
        <end position="285"/>
    </location>
</feature>
<dbReference type="VEuPathDB" id="FungiDB:AeMF1_008735"/>
<dbReference type="PANTHER" id="PTHR12277:SF81">
    <property type="entry name" value="PROTEIN ABHD13"/>
    <property type="match status" value="1"/>
</dbReference>
<dbReference type="PANTHER" id="PTHR12277">
    <property type="entry name" value="ALPHA/BETA HYDROLASE DOMAIN-CONTAINING PROTEIN"/>
    <property type="match status" value="1"/>
</dbReference>